<accession>A0AAW9DK90</accession>
<sequence length="79" mass="8937">MVTVFRALGLRVIIFIDDHQPAHVHVFGDGHAKINLLGVDGTPELVWTEGMTRAEVRRAMRIVLEQQALLLARWEDIHG</sequence>
<dbReference type="AlphaFoldDB" id="A0AAW9DK90"/>
<dbReference type="InterPro" id="IPR025427">
    <property type="entry name" value="DUF4160"/>
</dbReference>
<evidence type="ECO:0000313" key="2">
    <source>
        <dbReference type="Proteomes" id="UP001279553"/>
    </source>
</evidence>
<dbReference type="EMBL" id="JAWXYB010000002">
    <property type="protein sequence ID" value="MDX5929381.1"/>
    <property type="molecule type" value="Genomic_DNA"/>
</dbReference>
<dbReference type="RefSeq" id="WP_319612463.1">
    <property type="nucleotide sequence ID" value="NZ_JAWXYB010000002.1"/>
</dbReference>
<evidence type="ECO:0000313" key="1">
    <source>
        <dbReference type="EMBL" id="MDX5929381.1"/>
    </source>
</evidence>
<comment type="caution">
    <text evidence="1">The sequence shown here is derived from an EMBL/GenBank/DDBJ whole genome shotgun (WGS) entry which is preliminary data.</text>
</comment>
<protein>
    <submittedName>
        <fullName evidence="1">DUF4160 domain-containing protein</fullName>
    </submittedName>
</protein>
<reference evidence="1 2" key="1">
    <citation type="submission" date="2023-11" db="EMBL/GenBank/DDBJ databases">
        <title>MicrobeMod: A computational toolkit for identifying prokaryotic methylation and restriction-modification with nanopore sequencing.</title>
        <authorList>
            <person name="Crits-Christoph A."/>
            <person name="Kang S.C."/>
            <person name="Lee H."/>
            <person name="Ostrov N."/>
        </authorList>
    </citation>
    <scope>NUCLEOTIDE SEQUENCE [LARGE SCALE GENOMIC DNA]</scope>
    <source>
        <strain evidence="1 2">DSMZ 700</strain>
    </source>
</reference>
<proteinExistence type="predicted"/>
<dbReference type="Pfam" id="PF13711">
    <property type="entry name" value="DUF4160"/>
    <property type="match status" value="1"/>
</dbReference>
<name>A0AAW9DK90_ACIAO</name>
<gene>
    <name evidence="1" type="ORF">SIL87_01195</name>
</gene>
<dbReference type="Proteomes" id="UP001279553">
    <property type="component" value="Unassembled WGS sequence"/>
</dbReference>
<keyword evidence="2" id="KW-1185">Reference proteome</keyword>
<organism evidence="1 2">
    <name type="scientific">Acidiphilium acidophilum</name>
    <name type="common">Thiobacillus acidophilus</name>
    <dbReference type="NCBI Taxonomy" id="76588"/>
    <lineage>
        <taxon>Bacteria</taxon>
        <taxon>Pseudomonadati</taxon>
        <taxon>Pseudomonadota</taxon>
        <taxon>Alphaproteobacteria</taxon>
        <taxon>Acetobacterales</taxon>
        <taxon>Acidocellaceae</taxon>
        <taxon>Acidiphilium</taxon>
    </lineage>
</organism>